<feature type="non-terminal residue" evidence="1">
    <location>
        <position position="36"/>
    </location>
</feature>
<evidence type="ECO:0000313" key="2">
    <source>
        <dbReference type="Proteomes" id="UP000593579"/>
    </source>
</evidence>
<organism evidence="1 2">
    <name type="scientific">Gossypium gossypioides</name>
    <name type="common">Mexican cotton</name>
    <name type="synonym">Selera gossypioides</name>
    <dbReference type="NCBI Taxonomy" id="34282"/>
    <lineage>
        <taxon>Eukaryota</taxon>
        <taxon>Viridiplantae</taxon>
        <taxon>Streptophyta</taxon>
        <taxon>Embryophyta</taxon>
        <taxon>Tracheophyta</taxon>
        <taxon>Spermatophyta</taxon>
        <taxon>Magnoliopsida</taxon>
        <taxon>eudicotyledons</taxon>
        <taxon>Gunneridae</taxon>
        <taxon>Pentapetalae</taxon>
        <taxon>rosids</taxon>
        <taxon>malvids</taxon>
        <taxon>Malvales</taxon>
        <taxon>Malvaceae</taxon>
        <taxon>Malvoideae</taxon>
        <taxon>Gossypium</taxon>
    </lineage>
</organism>
<name>A0A7J9D4M3_GOSGO</name>
<keyword evidence="2" id="KW-1185">Reference proteome</keyword>
<dbReference type="OrthoDB" id="993029at2759"/>
<reference evidence="1 2" key="1">
    <citation type="journal article" date="2019" name="Genome Biol. Evol.">
        <title>Insights into the evolution of the New World diploid cottons (Gossypium, subgenus Houzingenia) based on genome sequencing.</title>
        <authorList>
            <person name="Grover C.E."/>
            <person name="Arick M.A. 2nd"/>
            <person name="Thrash A."/>
            <person name="Conover J.L."/>
            <person name="Sanders W.S."/>
            <person name="Peterson D.G."/>
            <person name="Frelichowski J.E."/>
            <person name="Scheffler J.A."/>
            <person name="Scheffler B.E."/>
            <person name="Wendel J.F."/>
        </authorList>
    </citation>
    <scope>NUCLEOTIDE SEQUENCE [LARGE SCALE GENOMIC DNA]</scope>
    <source>
        <strain evidence="1">5</strain>
        <tissue evidence="1">Leaf</tissue>
    </source>
</reference>
<comment type="caution">
    <text evidence="1">The sequence shown here is derived from an EMBL/GenBank/DDBJ whole genome shotgun (WGS) entry which is preliminary data.</text>
</comment>
<proteinExistence type="predicted"/>
<dbReference type="Proteomes" id="UP000593579">
    <property type="component" value="Unassembled WGS sequence"/>
</dbReference>
<dbReference type="AlphaFoldDB" id="A0A7J9D4M3"/>
<evidence type="ECO:0000313" key="1">
    <source>
        <dbReference type="EMBL" id="MBA0755659.1"/>
    </source>
</evidence>
<gene>
    <name evidence="1" type="ORF">Gogos_021527</name>
</gene>
<protein>
    <submittedName>
        <fullName evidence="1">Uncharacterized protein</fullName>
    </submittedName>
</protein>
<sequence length="36" mass="3899">MVVDSDQQPIMSFKDKLLGGGVAFSDLEGIFGKIRV</sequence>
<accession>A0A7J9D4M3</accession>
<dbReference type="EMBL" id="JABEZY010271034">
    <property type="protein sequence ID" value="MBA0755659.1"/>
    <property type="molecule type" value="Genomic_DNA"/>
</dbReference>